<reference evidence="2" key="1">
    <citation type="submission" date="2021-02" db="EMBL/GenBank/DDBJ databases">
        <authorList>
            <person name="Steward A R."/>
        </authorList>
    </citation>
    <scope>NUCLEOTIDE SEQUENCE</scope>
</reference>
<protein>
    <submittedName>
        <fullName evidence="2">Uncharacterized protein</fullName>
    </submittedName>
</protein>
<comment type="caution">
    <text evidence="2">The sequence shown here is derived from an EMBL/GenBank/DDBJ whole genome shotgun (WGS) entry which is preliminary data.</text>
</comment>
<dbReference type="EMBL" id="CAJOBZ010000017">
    <property type="protein sequence ID" value="CAF4853002.1"/>
    <property type="molecule type" value="Genomic_DNA"/>
</dbReference>
<dbReference type="Proteomes" id="UP000663880">
    <property type="component" value="Unassembled WGS sequence"/>
</dbReference>
<sequence>MTRSSRFGIGLSLTDEKICQKYNIMQIGRTCKNTIPCRRRRAPRLCGSAGGHRAARPPANSYRERLPTGPAPLASAYLALISPPPIKTQYRTIQTNTATVPSIRLKAFCWRV</sequence>
<evidence type="ECO:0000313" key="3">
    <source>
        <dbReference type="Proteomes" id="UP000663880"/>
    </source>
</evidence>
<keyword evidence="3" id="KW-1185">Reference proteome</keyword>
<feature type="region of interest" description="Disordered" evidence="1">
    <location>
        <begin position="46"/>
        <end position="66"/>
    </location>
</feature>
<gene>
    <name evidence="2" type="ORF">PMACD_LOCUS7231</name>
</gene>
<accession>A0A821S6E9</accession>
<organism evidence="2 3">
    <name type="scientific">Pieris macdunnoughi</name>
    <dbReference type="NCBI Taxonomy" id="345717"/>
    <lineage>
        <taxon>Eukaryota</taxon>
        <taxon>Metazoa</taxon>
        <taxon>Ecdysozoa</taxon>
        <taxon>Arthropoda</taxon>
        <taxon>Hexapoda</taxon>
        <taxon>Insecta</taxon>
        <taxon>Pterygota</taxon>
        <taxon>Neoptera</taxon>
        <taxon>Endopterygota</taxon>
        <taxon>Lepidoptera</taxon>
        <taxon>Glossata</taxon>
        <taxon>Ditrysia</taxon>
        <taxon>Papilionoidea</taxon>
        <taxon>Pieridae</taxon>
        <taxon>Pierinae</taxon>
        <taxon>Pieris</taxon>
    </lineage>
</organism>
<evidence type="ECO:0000256" key="1">
    <source>
        <dbReference type="SAM" id="MobiDB-lite"/>
    </source>
</evidence>
<dbReference type="AlphaFoldDB" id="A0A821S6E9"/>
<name>A0A821S6E9_9NEOP</name>
<proteinExistence type="predicted"/>
<evidence type="ECO:0000313" key="2">
    <source>
        <dbReference type="EMBL" id="CAF4853002.1"/>
    </source>
</evidence>